<evidence type="ECO:0000313" key="10">
    <source>
        <dbReference type="EnsemblPlants" id="Zm00001eb039240_P001"/>
    </source>
</evidence>
<keyword evidence="2" id="KW-0813">Transport</keyword>
<dbReference type="Pfam" id="PF01490">
    <property type="entry name" value="Aa_trans"/>
    <property type="match status" value="1"/>
</dbReference>
<sequence>MAHARTRDDQPATVALAPKGRRATSDAPAGGEGGWSGQDEKPAADDDWLPVNARRNTKWWYAAFHNVRARLRMARRLPSSLPADHRVLDSQGRGRHGAGPVVGHHGVHTVADGGDARVRAGEAVRPVPRAGAARVQREAGPLDRGVAAAGGGGGPQHRVHDHWRPVPAEVPRRGVPRPVFASVHFVLSQLPDFHSISSVSLAADVMSVGYSAIAWTASAAQGKAAEADVDYSLRATTTPGKVFGFLGTLGEVAFTYAGHNVVLEIQATIPSTPGKPSKKPMWKGVIVAYVVIAACYLPVALVGYWAFGNDVDENILITLNRPRWLIVAANMMVVVHVVGSYQVYAMPVFDMIETVLVKTYWFTPGFRLCLIAWTVYIALTMFMAITFPFFSELLSFFGGFAYAPTSYFLPCIMWLIIYKPRRFSLSWLTNWICIVIGVLLMVLSPIGGLRQMILKIKTYKFYQDYSGLSHN</sequence>
<comment type="subcellular location">
    <subcellularLocation>
        <location evidence="1">Membrane</location>
    </subcellularLocation>
</comment>
<evidence type="ECO:0000256" key="2">
    <source>
        <dbReference type="ARBA" id="ARBA00022448"/>
    </source>
</evidence>
<feature type="compositionally biased region" description="Basic and acidic residues" evidence="7">
    <location>
        <begin position="1"/>
        <end position="10"/>
    </location>
</feature>
<dbReference type="GO" id="GO:0003333">
    <property type="term" value="P:amino acid transmembrane transport"/>
    <property type="evidence" value="ECO:0000318"/>
    <property type="project" value="GO_Central"/>
</dbReference>
<dbReference type="EnsemblPlants" id="Zm00001eb039240_T001">
    <property type="protein sequence ID" value="Zm00001eb039240_P001"/>
    <property type="gene ID" value="Zm00001eb039240"/>
</dbReference>
<feature type="transmembrane region" description="Helical" evidence="8">
    <location>
        <begin position="285"/>
        <end position="304"/>
    </location>
</feature>
<keyword evidence="11" id="KW-1185">Reference proteome</keyword>
<evidence type="ECO:0000256" key="6">
    <source>
        <dbReference type="ARBA" id="ARBA00023136"/>
    </source>
</evidence>
<name>A0A804LVA5_MAIZE</name>
<evidence type="ECO:0000256" key="4">
    <source>
        <dbReference type="ARBA" id="ARBA00022970"/>
    </source>
</evidence>
<evidence type="ECO:0000259" key="9">
    <source>
        <dbReference type="Pfam" id="PF01490"/>
    </source>
</evidence>
<dbReference type="InParanoid" id="A0A804LVA5"/>
<keyword evidence="6 8" id="KW-0472">Membrane</keyword>
<dbReference type="GO" id="GO:0016020">
    <property type="term" value="C:membrane"/>
    <property type="evidence" value="ECO:0000318"/>
    <property type="project" value="GO_Central"/>
</dbReference>
<dbReference type="AlphaFoldDB" id="A0A804LVA5"/>
<proteinExistence type="predicted"/>
<protein>
    <recommendedName>
        <fullName evidence="9">Amino acid transporter transmembrane domain-containing protein</fullName>
    </recommendedName>
</protein>
<dbReference type="GO" id="GO:0015171">
    <property type="term" value="F:amino acid transmembrane transporter activity"/>
    <property type="evidence" value="ECO:0000318"/>
    <property type="project" value="GO_Central"/>
</dbReference>
<keyword evidence="4" id="KW-0029">Amino-acid transport</keyword>
<dbReference type="Proteomes" id="UP000007305">
    <property type="component" value="Chromosome 1"/>
</dbReference>
<feature type="region of interest" description="Disordered" evidence="7">
    <location>
        <begin position="1"/>
        <end position="48"/>
    </location>
</feature>
<reference evidence="10" key="3">
    <citation type="submission" date="2021-05" db="UniProtKB">
        <authorList>
            <consortium name="EnsemblPlants"/>
        </authorList>
    </citation>
    <scope>IDENTIFICATION</scope>
    <source>
        <strain evidence="10">cv. B73</strain>
    </source>
</reference>
<feature type="transmembrane region" description="Helical" evidence="8">
    <location>
        <begin position="365"/>
        <end position="390"/>
    </location>
</feature>
<reference evidence="10" key="2">
    <citation type="submission" date="2019-07" db="EMBL/GenBank/DDBJ databases">
        <authorList>
            <person name="Seetharam A."/>
            <person name="Woodhouse M."/>
            <person name="Cannon E."/>
        </authorList>
    </citation>
    <scope>NUCLEOTIDE SEQUENCE [LARGE SCALE GENOMIC DNA]</scope>
    <source>
        <strain evidence="10">cv. B73</strain>
    </source>
</reference>
<dbReference type="Gramene" id="Zm00001eb039240_T001">
    <property type="protein sequence ID" value="Zm00001eb039240_P001"/>
    <property type="gene ID" value="Zm00001eb039240"/>
</dbReference>
<feature type="transmembrane region" description="Helical" evidence="8">
    <location>
        <begin position="396"/>
        <end position="418"/>
    </location>
</feature>
<evidence type="ECO:0000313" key="11">
    <source>
        <dbReference type="Proteomes" id="UP000007305"/>
    </source>
</evidence>
<feature type="domain" description="Amino acid transporter transmembrane" evidence="9">
    <location>
        <begin position="179"/>
        <end position="447"/>
    </location>
</feature>
<evidence type="ECO:0000256" key="3">
    <source>
        <dbReference type="ARBA" id="ARBA00022692"/>
    </source>
</evidence>
<accession>A0A804LVA5</accession>
<keyword evidence="5 8" id="KW-1133">Transmembrane helix</keyword>
<organism evidence="10 11">
    <name type="scientific">Zea mays</name>
    <name type="common">Maize</name>
    <dbReference type="NCBI Taxonomy" id="4577"/>
    <lineage>
        <taxon>Eukaryota</taxon>
        <taxon>Viridiplantae</taxon>
        <taxon>Streptophyta</taxon>
        <taxon>Embryophyta</taxon>
        <taxon>Tracheophyta</taxon>
        <taxon>Spermatophyta</taxon>
        <taxon>Magnoliopsida</taxon>
        <taxon>Liliopsida</taxon>
        <taxon>Poales</taxon>
        <taxon>Poaceae</taxon>
        <taxon>PACMAD clade</taxon>
        <taxon>Panicoideae</taxon>
        <taxon>Andropogonodae</taxon>
        <taxon>Andropogoneae</taxon>
        <taxon>Tripsacinae</taxon>
        <taxon>Zea</taxon>
    </lineage>
</organism>
<reference evidence="11" key="1">
    <citation type="submission" date="2015-12" db="EMBL/GenBank/DDBJ databases">
        <title>Update maize B73 reference genome by single molecule sequencing technologies.</title>
        <authorList>
            <consortium name="Maize Genome Sequencing Project"/>
            <person name="Ware D."/>
        </authorList>
    </citation>
    <scope>NUCLEOTIDE SEQUENCE [LARGE SCALE GENOMIC DNA]</scope>
    <source>
        <strain evidence="11">cv. B73</strain>
    </source>
</reference>
<evidence type="ECO:0000256" key="8">
    <source>
        <dbReference type="SAM" id="Phobius"/>
    </source>
</evidence>
<feature type="transmembrane region" description="Helical" evidence="8">
    <location>
        <begin position="425"/>
        <end position="446"/>
    </location>
</feature>
<dbReference type="PANTHER" id="PTHR48017">
    <property type="entry name" value="OS05G0424000 PROTEIN-RELATED"/>
    <property type="match status" value="1"/>
</dbReference>
<dbReference type="InterPro" id="IPR013057">
    <property type="entry name" value="AA_transpt_TM"/>
</dbReference>
<evidence type="ECO:0000256" key="7">
    <source>
        <dbReference type="SAM" id="MobiDB-lite"/>
    </source>
</evidence>
<keyword evidence="3 8" id="KW-0812">Transmembrane</keyword>
<evidence type="ECO:0000256" key="1">
    <source>
        <dbReference type="ARBA" id="ARBA00004370"/>
    </source>
</evidence>
<feature type="transmembrane region" description="Helical" evidence="8">
    <location>
        <begin position="324"/>
        <end position="344"/>
    </location>
</feature>
<evidence type="ECO:0000256" key="5">
    <source>
        <dbReference type="ARBA" id="ARBA00022989"/>
    </source>
</evidence>